<evidence type="ECO:0000256" key="1">
    <source>
        <dbReference type="ARBA" id="ARBA00007317"/>
    </source>
</evidence>
<dbReference type="Gene3D" id="3.40.640.10">
    <property type="entry name" value="Type I PLP-dependent aspartate aminotransferase-like (Major domain)"/>
    <property type="match status" value="1"/>
</dbReference>
<dbReference type="PROSITE" id="PS50968">
    <property type="entry name" value="BIOTINYL_LIPOYL"/>
    <property type="match status" value="1"/>
</dbReference>
<dbReference type="PANTHER" id="PTHR14084:SF0">
    <property type="entry name" value="KYNURENINASE"/>
    <property type="match status" value="1"/>
</dbReference>
<evidence type="ECO:0000256" key="9">
    <source>
        <dbReference type="RuleBase" id="RU361137"/>
    </source>
</evidence>
<reference evidence="13 14" key="1">
    <citation type="journal article" date="2019" name="Sci. Rep.">
        <title>Comparative genomics of chytrid fungi reveal insights into the obligate biotrophic and pathogenic lifestyle of Synchytrium endobioticum.</title>
        <authorList>
            <person name="van de Vossenberg B.T.L.H."/>
            <person name="Warris S."/>
            <person name="Nguyen H.D.T."/>
            <person name="van Gent-Pelzer M.P.E."/>
            <person name="Joly D.L."/>
            <person name="van de Geest H.C."/>
            <person name="Bonants P.J.M."/>
            <person name="Smith D.S."/>
            <person name="Levesque C.A."/>
            <person name="van der Lee T.A.J."/>
        </authorList>
    </citation>
    <scope>NUCLEOTIDE SEQUENCE [LARGE SCALE GENOMIC DNA]</scope>
    <source>
        <strain evidence="13 14">JEL517</strain>
    </source>
</reference>
<keyword evidence="3 9" id="KW-0808">Transferase</keyword>
<comment type="catalytic activity">
    <reaction evidence="9">
        <text>N(6)-[(R)-dihydrolipoyl]-L-lysyl-[protein] + acetyl-CoA = N(6)-[(R)-S(8)-acetyldihydrolipoyl]-L-lysyl-[protein] + CoA</text>
        <dbReference type="Rhea" id="RHEA:17017"/>
        <dbReference type="Rhea" id="RHEA-COMP:10475"/>
        <dbReference type="Rhea" id="RHEA-COMP:10478"/>
        <dbReference type="ChEBI" id="CHEBI:57287"/>
        <dbReference type="ChEBI" id="CHEBI:57288"/>
        <dbReference type="ChEBI" id="CHEBI:83100"/>
        <dbReference type="ChEBI" id="CHEBI:83111"/>
        <dbReference type="EC" id="2.3.1.12"/>
    </reaction>
</comment>
<accession>A0A507C469</accession>
<keyword evidence="2 8" id="KW-0662">Pyridine nucleotide biosynthesis</keyword>
<dbReference type="GO" id="GO:0097053">
    <property type="term" value="P:L-kynurenine catabolic process"/>
    <property type="evidence" value="ECO:0007669"/>
    <property type="project" value="UniProtKB-UniRule"/>
</dbReference>
<dbReference type="GO" id="GO:0004742">
    <property type="term" value="F:dihydrolipoyllysine-residue acetyltransferase activity"/>
    <property type="evidence" value="ECO:0007669"/>
    <property type="project" value="UniProtKB-UniRule"/>
</dbReference>
<dbReference type="PROSITE" id="PS51826">
    <property type="entry name" value="PSBD"/>
    <property type="match status" value="1"/>
</dbReference>
<dbReference type="UniPathway" id="UPA00334">
    <property type="reaction ID" value="UER00455"/>
</dbReference>
<comment type="catalytic activity">
    <reaction evidence="8">
        <text>3-hydroxy-L-kynurenine + H2O = 3-hydroxyanthranilate + L-alanine + H(+)</text>
        <dbReference type="Rhea" id="RHEA:25143"/>
        <dbReference type="ChEBI" id="CHEBI:15377"/>
        <dbReference type="ChEBI" id="CHEBI:15378"/>
        <dbReference type="ChEBI" id="CHEBI:36559"/>
        <dbReference type="ChEBI" id="CHEBI:57972"/>
        <dbReference type="ChEBI" id="CHEBI:58125"/>
    </reaction>
</comment>
<dbReference type="Pfam" id="PF02817">
    <property type="entry name" value="E3_binding"/>
    <property type="match status" value="1"/>
</dbReference>
<protein>
    <recommendedName>
        <fullName evidence="8">Kynureninase</fullName>
        <ecNumber evidence="8">3.7.1.3</ecNumber>
    </recommendedName>
    <alternativeName>
        <fullName evidence="8">Biosynthesis of nicotinic acid protein 5</fullName>
    </alternativeName>
    <alternativeName>
        <fullName evidence="8">L-kynurenine hydrolase</fullName>
    </alternativeName>
</protein>
<keyword evidence="8" id="KW-0963">Cytoplasm</keyword>
<dbReference type="FunFam" id="3.30.559.10:FF:000003">
    <property type="entry name" value="Acetyltransferase component of pyruvate dehydrogenase complex"/>
    <property type="match status" value="1"/>
</dbReference>
<feature type="binding site" evidence="8">
    <location>
        <position position="325"/>
    </location>
    <ligand>
        <name>pyridoxal 5'-phosphate</name>
        <dbReference type="ChEBI" id="CHEBI:597326"/>
    </ligand>
</feature>
<evidence type="ECO:0000256" key="8">
    <source>
        <dbReference type="HAMAP-Rule" id="MF_03017"/>
    </source>
</evidence>
<evidence type="ECO:0000259" key="12">
    <source>
        <dbReference type="PROSITE" id="PS51826"/>
    </source>
</evidence>
<comment type="caution">
    <text evidence="8">Lacks conserved residue(s) required for the propagation of feature annotation.</text>
</comment>
<dbReference type="STRING" id="1806994.A0A507C469"/>
<evidence type="ECO:0000259" key="11">
    <source>
        <dbReference type="PROSITE" id="PS50968"/>
    </source>
</evidence>
<keyword evidence="7" id="KW-0809">Transit peptide</keyword>
<dbReference type="Gene3D" id="3.30.559.10">
    <property type="entry name" value="Chloramphenicol acetyltransferase-like domain"/>
    <property type="match status" value="1"/>
</dbReference>
<dbReference type="GO" id="GO:0045254">
    <property type="term" value="C:pyruvate dehydrogenase complex"/>
    <property type="evidence" value="ECO:0007669"/>
    <property type="project" value="UniProtKB-UniRule"/>
</dbReference>
<feature type="region of interest" description="Disordered" evidence="10">
    <location>
        <begin position="1"/>
        <end position="83"/>
    </location>
</feature>
<keyword evidence="9" id="KW-0012">Acyltransferase</keyword>
<dbReference type="GO" id="GO:0043420">
    <property type="term" value="P:anthranilate metabolic process"/>
    <property type="evidence" value="ECO:0007669"/>
    <property type="project" value="UniProtKB-UniRule"/>
</dbReference>
<dbReference type="InterPro" id="IPR010111">
    <property type="entry name" value="Kynureninase"/>
</dbReference>
<dbReference type="GO" id="GO:0019441">
    <property type="term" value="P:L-tryptophan catabolic process to kynurenine"/>
    <property type="evidence" value="ECO:0007669"/>
    <property type="project" value="TreeGrafter"/>
</dbReference>
<dbReference type="PROSITE" id="PS00189">
    <property type="entry name" value="LIPOYL"/>
    <property type="match status" value="1"/>
</dbReference>
<keyword evidence="4 8" id="KW-0378">Hydrolase</keyword>
<evidence type="ECO:0000256" key="3">
    <source>
        <dbReference type="ARBA" id="ARBA00022679"/>
    </source>
</evidence>
<feature type="compositionally biased region" description="Low complexity" evidence="10">
    <location>
        <begin position="721"/>
        <end position="731"/>
    </location>
</feature>
<dbReference type="FunFam" id="2.40.50.100:FF:000010">
    <property type="entry name" value="Acetyltransferase component of pyruvate dehydrogenase complex"/>
    <property type="match status" value="1"/>
</dbReference>
<dbReference type="Proteomes" id="UP000319731">
    <property type="component" value="Unassembled WGS sequence"/>
</dbReference>
<dbReference type="InterPro" id="IPR015422">
    <property type="entry name" value="PyrdxlP-dep_Trfase_small"/>
</dbReference>
<evidence type="ECO:0000256" key="2">
    <source>
        <dbReference type="ARBA" id="ARBA00022642"/>
    </source>
</evidence>
<feature type="compositionally biased region" description="Pro residues" evidence="10">
    <location>
        <begin position="690"/>
        <end position="720"/>
    </location>
</feature>
<dbReference type="SUPFAM" id="SSF53383">
    <property type="entry name" value="PLP-dependent transferases"/>
    <property type="match status" value="1"/>
</dbReference>
<organism evidence="13 14">
    <name type="scientific">Synchytrium microbalum</name>
    <dbReference type="NCBI Taxonomy" id="1806994"/>
    <lineage>
        <taxon>Eukaryota</taxon>
        <taxon>Fungi</taxon>
        <taxon>Fungi incertae sedis</taxon>
        <taxon>Chytridiomycota</taxon>
        <taxon>Chytridiomycota incertae sedis</taxon>
        <taxon>Chytridiomycetes</taxon>
        <taxon>Synchytriales</taxon>
        <taxon>Synchytriaceae</taxon>
        <taxon>Synchytrium</taxon>
    </lineage>
</organism>
<dbReference type="GO" id="GO:0005739">
    <property type="term" value="C:mitochondrion"/>
    <property type="evidence" value="ECO:0007669"/>
    <property type="project" value="UniProtKB-SubCell"/>
</dbReference>
<feature type="compositionally biased region" description="Polar residues" evidence="10">
    <location>
        <begin position="8"/>
        <end position="19"/>
    </location>
</feature>
<comment type="pathway">
    <text evidence="8">Amino-acid degradation; L-kynurenine degradation; L-alanine and anthranilate from L-kynurenine: step 1/1.</text>
</comment>
<evidence type="ECO:0000313" key="13">
    <source>
        <dbReference type="EMBL" id="TPX34178.1"/>
    </source>
</evidence>
<dbReference type="InterPro" id="IPR001078">
    <property type="entry name" value="2-oxoacid_DH_actylTfrase"/>
</dbReference>
<comment type="caution">
    <text evidence="13">The sequence shown here is derived from an EMBL/GenBank/DDBJ whole genome shotgun (WGS) entry which is preliminary data.</text>
</comment>
<dbReference type="NCBIfam" id="TIGR01349">
    <property type="entry name" value="PDHac_trf_mito"/>
    <property type="match status" value="1"/>
</dbReference>
<dbReference type="FunFam" id="3.40.640.10:FF:000031">
    <property type="entry name" value="Kynureninase"/>
    <property type="match status" value="1"/>
</dbReference>
<gene>
    <name evidence="8" type="primary">BNA5</name>
    <name evidence="13" type="ORF">SmJEL517_g03079</name>
</gene>
<dbReference type="OrthoDB" id="5978656at2759"/>
<dbReference type="InterPro" id="IPR006257">
    <property type="entry name" value="LAT1"/>
</dbReference>
<comment type="subunit">
    <text evidence="8">Homodimer.</text>
</comment>
<feature type="binding site" evidence="8">
    <location>
        <position position="210"/>
    </location>
    <ligand>
        <name>pyridoxal 5'-phosphate</name>
        <dbReference type="ChEBI" id="CHEBI:597326"/>
    </ligand>
</feature>
<dbReference type="PANTHER" id="PTHR14084">
    <property type="entry name" value="KYNURENINASE"/>
    <property type="match status" value="1"/>
</dbReference>
<dbReference type="SUPFAM" id="SSF51230">
    <property type="entry name" value="Single hybrid motif"/>
    <property type="match status" value="1"/>
</dbReference>
<dbReference type="GO" id="GO:0034354">
    <property type="term" value="P:'de novo' NAD+ biosynthetic process from L-tryptophan"/>
    <property type="evidence" value="ECO:0007669"/>
    <property type="project" value="UniProtKB-UniRule"/>
</dbReference>
<evidence type="ECO:0000256" key="6">
    <source>
        <dbReference type="ARBA" id="ARBA00022898"/>
    </source>
</evidence>
<feature type="compositionally biased region" description="Low complexity" evidence="10">
    <location>
        <begin position="792"/>
        <end position="807"/>
    </location>
</feature>
<dbReference type="Gene3D" id="3.90.1150.10">
    <property type="entry name" value="Aspartate Aminotransferase, domain 1"/>
    <property type="match status" value="1"/>
</dbReference>
<dbReference type="InterPro" id="IPR023213">
    <property type="entry name" value="CAT-like_dom_sf"/>
</dbReference>
<feature type="binding site" evidence="8">
    <location>
        <position position="322"/>
    </location>
    <ligand>
        <name>pyridoxal 5'-phosphate</name>
        <dbReference type="ChEBI" id="CHEBI:597326"/>
    </ligand>
</feature>
<dbReference type="SUPFAM" id="SSF52777">
    <property type="entry name" value="CoA-dependent acyltransferases"/>
    <property type="match status" value="1"/>
</dbReference>
<feature type="binding site" evidence="8">
    <location>
        <position position="209"/>
    </location>
    <ligand>
        <name>pyridoxal 5'-phosphate</name>
        <dbReference type="ChEBI" id="CHEBI:597326"/>
    </ligand>
</feature>
<dbReference type="InterPro" id="IPR004167">
    <property type="entry name" value="PSBD"/>
</dbReference>
<dbReference type="CDD" id="cd06849">
    <property type="entry name" value="lipoyl_domain"/>
    <property type="match status" value="1"/>
</dbReference>
<comment type="cofactor">
    <cofactor evidence="8">
        <name>pyridoxal 5'-phosphate</name>
        <dbReference type="ChEBI" id="CHEBI:597326"/>
    </cofactor>
</comment>
<keyword evidence="14" id="KW-1185">Reference proteome</keyword>
<dbReference type="GO" id="GO:0019805">
    <property type="term" value="P:quinolinate biosynthetic process"/>
    <property type="evidence" value="ECO:0007669"/>
    <property type="project" value="UniProtKB-UniRule"/>
</dbReference>
<comment type="catalytic activity">
    <reaction evidence="8">
        <text>L-kynurenine + H2O = anthranilate + L-alanine + H(+)</text>
        <dbReference type="Rhea" id="RHEA:16813"/>
        <dbReference type="ChEBI" id="CHEBI:15377"/>
        <dbReference type="ChEBI" id="CHEBI:15378"/>
        <dbReference type="ChEBI" id="CHEBI:16567"/>
        <dbReference type="ChEBI" id="CHEBI:57959"/>
        <dbReference type="ChEBI" id="CHEBI:57972"/>
        <dbReference type="EC" id="3.7.1.3"/>
    </reaction>
</comment>
<dbReference type="GO" id="GO:0045333">
    <property type="term" value="P:cellular respiration"/>
    <property type="evidence" value="ECO:0007669"/>
    <property type="project" value="UniProtKB-ARBA"/>
</dbReference>
<dbReference type="Gene3D" id="4.10.320.10">
    <property type="entry name" value="E3-binding domain"/>
    <property type="match status" value="1"/>
</dbReference>
<dbReference type="InterPro" id="IPR000089">
    <property type="entry name" value="Biotin_lipoyl"/>
</dbReference>
<dbReference type="Pfam" id="PF22580">
    <property type="entry name" value="KYNU_C"/>
    <property type="match status" value="1"/>
</dbReference>
<feature type="compositionally biased region" description="Low complexity" evidence="10">
    <location>
        <begin position="50"/>
        <end position="73"/>
    </location>
</feature>
<comment type="similarity">
    <text evidence="8">Belongs to the kynureninase family.</text>
</comment>
<feature type="binding site" evidence="8">
    <location>
        <position position="406"/>
    </location>
    <ligand>
        <name>pyridoxal 5'-phosphate</name>
        <dbReference type="ChEBI" id="CHEBI:597326"/>
    </ligand>
</feature>
<dbReference type="Pfam" id="PF00364">
    <property type="entry name" value="Biotin_lipoyl"/>
    <property type="match status" value="1"/>
</dbReference>
<feature type="compositionally biased region" description="Basic and acidic residues" evidence="10">
    <location>
        <begin position="31"/>
        <end position="47"/>
    </location>
</feature>
<sequence length="1049" mass="114223">MSAERSLNEINSFLDQIASQKPRKQSLKAPVKQESEDSDTEWDHLNDYRTNMSISTSSQQSNTPSTTHSHPGSELSGTTPYNPNGFMMSNNSMHSWLTHDQSMTYVQPVYDIPQYKCKDDGEGSTIWRKDEGFLQKDCIYLCGNSLGLQPKRTRELISEELHVWADRGVNGHFDHPHNRPWALIDDHVVQSTAKIVGAKESEVAVMNSLTANLHFLMVSFYRPTSTRHKILMEPKCFPSDHFAIESQIKFHGYDPLPSIITVNLRDGESNISTDDILQAIDKDGDSIALVLFGGVQYYTGQLFDMQAITRAGHEKGCVVGFDLAHAVGNVPLQLHDWNVDFAAWCTYKYLNSGAGGIGGAFVHERHASDSTLPKFLGWWGTDPTTKFAMSHDFKPINGANQYRVSNPAVLTTVALMGSLSVFDKTSMAELRAKSLLLTGYLEHLLDKLSSPYIKIITPRDPLQRGCQLSVLLQGRNMEAVHHALLQQGIVCDERKPDVIRISPAPLYNTFEDFNNQQMATCLRNSRVPRNALQIALRATGESSAALACSRTLHLNKVGTFAIQRARIQYIPVTSQDVLYRAQQKRGYASAYPPHTVVNMPALSPTMTMGNLGQWQKKIGDQISPGDVLVEIETDKAQMDFECQDEGFLAKILIAGGEKDVPVNKAIAVLVENKSDIEKFATYTPEAGPSTEPPKSPPSGQPESSSPPPPAPEAPSSPPPAAAAAPAPSTAPATPPSDPFKVSDRVMASPAAKIIAASRGISLEKVIGTGPGGRILKSDVESYVPAVAPAPTQAATPAAPAAASAPPKATLPPPTPAPGASFVDIPLTNVRKVIASRLQQSKQFIPHYYETMEVKVDEVLKLREKLNGGADGKFKLSINDFVVKAASLALKDVPDVNSSWQDTYIRRFVSSDIAVAVATDNGLITPIIPAAETKGLSTISNSMKELATRARANKLAPHEYQGGTFTISNLGMYGIHDFTAIINPPHAAILAVGASDKKVIPDETSEKGFAVVNVMYVTLSSDHRVVDGAVSAQWLQKFKSYLEKPMTMLL</sequence>
<dbReference type="GO" id="GO:0030170">
    <property type="term" value="F:pyridoxal phosphate binding"/>
    <property type="evidence" value="ECO:0007669"/>
    <property type="project" value="UniProtKB-UniRule"/>
</dbReference>
<feature type="region of interest" description="Disordered" evidence="10">
    <location>
        <begin position="682"/>
        <end position="742"/>
    </location>
</feature>
<evidence type="ECO:0000256" key="10">
    <source>
        <dbReference type="SAM" id="MobiDB-lite"/>
    </source>
</evidence>
<evidence type="ECO:0000256" key="5">
    <source>
        <dbReference type="ARBA" id="ARBA00022823"/>
    </source>
</evidence>
<dbReference type="InterPro" id="IPR015424">
    <property type="entry name" value="PyrdxlP-dep_Trfase"/>
</dbReference>
<dbReference type="EC" id="3.7.1.3" evidence="8"/>
<dbReference type="InterPro" id="IPR036625">
    <property type="entry name" value="E3-bd_dom_sf"/>
</dbReference>
<feature type="binding site" evidence="8">
    <location>
        <position position="347"/>
    </location>
    <ligand>
        <name>pyridoxal 5'-phosphate</name>
        <dbReference type="ChEBI" id="CHEBI:597326"/>
    </ligand>
</feature>
<dbReference type="Pfam" id="PF00198">
    <property type="entry name" value="2-oxoacid_dh"/>
    <property type="match status" value="1"/>
</dbReference>
<feature type="domain" description="Peripheral subunit-binding (PSBD)" evidence="12">
    <location>
        <begin position="746"/>
        <end position="783"/>
    </location>
</feature>
<feature type="domain" description="Lipoyl-binding" evidence="11">
    <location>
        <begin position="594"/>
        <end position="670"/>
    </location>
</feature>
<comment type="function">
    <text evidence="8">Catalyzes the cleavage of L-kynurenine (L-Kyn) and L-3-hydroxykynurenine (L-3OHKyn) into anthranilic acid (AA) and 3-hydroxyanthranilic acid (3-OHAA), respectively.</text>
</comment>
<dbReference type="InterPro" id="IPR011053">
    <property type="entry name" value="Single_hybrid_motif"/>
</dbReference>
<feature type="region of interest" description="Disordered" evidence="10">
    <location>
        <begin position="792"/>
        <end position="816"/>
    </location>
</feature>
<keyword evidence="6 8" id="KW-0663">Pyridoxal phosphate</keyword>
<feature type="binding site" evidence="8">
    <location>
        <begin position="237"/>
        <end position="240"/>
    </location>
    <ligand>
        <name>pyridoxal 5'-phosphate</name>
        <dbReference type="ChEBI" id="CHEBI:597326"/>
    </ligand>
</feature>
<name>A0A507C469_9FUNG</name>
<comment type="subcellular location">
    <subcellularLocation>
        <location evidence="8">Cytoplasm</location>
    </subcellularLocation>
    <subcellularLocation>
        <location evidence="9">Mitochondrion</location>
    </subcellularLocation>
</comment>
<dbReference type="Gene3D" id="2.40.50.100">
    <property type="match status" value="1"/>
</dbReference>
<feature type="binding site" evidence="8">
    <location>
        <position position="378"/>
    </location>
    <ligand>
        <name>pyridoxal 5'-phosphate</name>
        <dbReference type="ChEBI" id="CHEBI:597326"/>
    </ligand>
</feature>
<dbReference type="InterPro" id="IPR015421">
    <property type="entry name" value="PyrdxlP-dep_Trfase_major"/>
</dbReference>
<proteinExistence type="inferred from homology"/>
<dbReference type="EMBL" id="QEAO01000015">
    <property type="protein sequence ID" value="TPX34178.1"/>
    <property type="molecule type" value="Genomic_DNA"/>
</dbReference>
<dbReference type="GO" id="GO:0030429">
    <property type="term" value="F:kynureninase activity"/>
    <property type="evidence" value="ECO:0007669"/>
    <property type="project" value="UniProtKB-UniRule"/>
</dbReference>
<comment type="cofactor">
    <cofactor evidence="9">
        <name>(R)-lipoate</name>
        <dbReference type="ChEBI" id="CHEBI:83088"/>
    </cofactor>
    <text evidence="9">Binds 1 lipoyl cofactor covalently.</text>
</comment>
<dbReference type="SUPFAM" id="SSF47005">
    <property type="entry name" value="Peripheral subunit-binding domain of 2-oxo acid dehydrogenase complex"/>
    <property type="match status" value="1"/>
</dbReference>
<dbReference type="AlphaFoldDB" id="A0A507C469"/>
<evidence type="ECO:0000256" key="4">
    <source>
        <dbReference type="ARBA" id="ARBA00022801"/>
    </source>
</evidence>
<comment type="function">
    <text evidence="9">The pyruvate dehydrogenase complex catalyzes the overall conversion of pyruvate to acetyl-CoA and CO(2).</text>
</comment>
<comment type="similarity">
    <text evidence="1 9">Belongs to the 2-oxoacid dehydrogenase family.</text>
</comment>
<dbReference type="NCBIfam" id="TIGR01814">
    <property type="entry name" value="kynureninase"/>
    <property type="match status" value="1"/>
</dbReference>
<comment type="pathway">
    <text evidence="8">Cofactor biosynthesis; NAD(+) biosynthesis; quinolinate from L-kynurenine: step 2/3.</text>
</comment>
<feature type="modified residue" description="N6-(pyridoxal phosphate)lysine" evidence="8">
    <location>
        <position position="348"/>
    </location>
</feature>
<keyword evidence="5 9" id="KW-0450">Lipoyl</keyword>
<evidence type="ECO:0000256" key="7">
    <source>
        <dbReference type="ARBA" id="ARBA00022946"/>
    </source>
</evidence>
<dbReference type="HAMAP" id="MF_01970">
    <property type="entry name" value="Kynureninase"/>
    <property type="match status" value="1"/>
</dbReference>
<dbReference type="InterPro" id="IPR003016">
    <property type="entry name" value="2-oxoA_DH_lipoyl-BS"/>
</dbReference>
<dbReference type="UniPathway" id="UPA00253">
    <property type="reaction ID" value="UER00329"/>
</dbReference>
<evidence type="ECO:0000313" key="14">
    <source>
        <dbReference type="Proteomes" id="UP000319731"/>
    </source>
</evidence>